<gene>
    <name evidence="6" type="primary">LOC136077055</name>
</gene>
<keyword evidence="5" id="KW-1185">Reference proteome</keyword>
<proteinExistence type="inferred from homology"/>
<comment type="caution">
    <text evidence="1">Lacks conserved residue(s) required for the propagation of feature annotation.</text>
</comment>
<accession>A0ABM4BF13</accession>
<protein>
    <submittedName>
        <fullName evidence="6">Uncharacterized protein LOC136077055 isoform X1</fullName>
    </submittedName>
</protein>
<feature type="region of interest" description="Disordered" evidence="2">
    <location>
        <begin position="412"/>
        <end position="436"/>
    </location>
</feature>
<evidence type="ECO:0000256" key="3">
    <source>
        <dbReference type="SAM" id="SignalP"/>
    </source>
</evidence>
<dbReference type="Pfam" id="PF00812">
    <property type="entry name" value="Ephrin"/>
    <property type="match status" value="1"/>
</dbReference>
<name>A0ABM4BF13_HYDVU</name>
<evidence type="ECO:0000313" key="5">
    <source>
        <dbReference type="Proteomes" id="UP001652625"/>
    </source>
</evidence>
<dbReference type="InterPro" id="IPR001799">
    <property type="entry name" value="Ephrin_RBD"/>
</dbReference>
<evidence type="ECO:0000256" key="1">
    <source>
        <dbReference type="PROSITE-ProRule" id="PRU00884"/>
    </source>
</evidence>
<evidence type="ECO:0000256" key="2">
    <source>
        <dbReference type="SAM" id="MobiDB-lite"/>
    </source>
</evidence>
<feature type="signal peptide" evidence="3">
    <location>
        <begin position="1"/>
        <end position="22"/>
    </location>
</feature>
<dbReference type="GeneID" id="136077055"/>
<feature type="domain" description="Ephrin RBD" evidence="4">
    <location>
        <begin position="23"/>
        <end position="174"/>
    </location>
</feature>
<dbReference type="SUPFAM" id="SSF49503">
    <property type="entry name" value="Cupredoxins"/>
    <property type="match status" value="1"/>
</dbReference>
<reference evidence="6" key="2">
    <citation type="submission" date="2025-08" db="UniProtKB">
        <authorList>
            <consortium name="RefSeq"/>
        </authorList>
    </citation>
    <scope>IDENTIFICATION</scope>
</reference>
<evidence type="ECO:0000313" key="6">
    <source>
        <dbReference type="RefSeq" id="XP_065647558.1"/>
    </source>
</evidence>
<keyword evidence="3" id="KW-0732">Signal</keyword>
<reference evidence="5" key="1">
    <citation type="submission" date="2025-05" db="UniProtKB">
        <authorList>
            <consortium name="RefSeq"/>
        </authorList>
    </citation>
    <scope>NUCLEOTIDE SEQUENCE [LARGE SCALE GENOMIC DNA]</scope>
</reference>
<sequence length="457" mass="52213">MKFSRLITVLIWRCYFHSETFAAILPSLLWDPRNYLFSCENLTLKARIDDRINLICPKAELNSLQLVQHPNEIDLFEKIYLLNEDQFLNYETCNTSFLPSSNFAWLCNKNFSHYIVFDDNPLDSKSKPKFVAGMTYYLISTSEQTESKLNQNIGGSCRGNPSKRMFTLKLKIYVCTKNEVENNMCDVCQTASCYEKGCGKWLTLSDSYSNHIWNGSHCLRKVPRQCISPYFQCDKLPYSYEVENKKEACKLGDLPTLLHSMFARLTKIEQKLDTCLTQQKMILKVVGSSKVVVALPDNISLPLYSIVQLEHLEQVLLEKSSLDALYKTFQIMHLGQIGGRTVAETVRNVLSELMATEVAQQINFEGRGGQKQGIKTMKILSAIYGAVQHNPYTKDATKMEVNENVKSWLRNSCDRKKSDGSGGRKRRSLDSSTNKRLKIISAYHSQLRDNEGDADDK</sequence>
<comment type="similarity">
    <text evidence="1">Belongs to the ephrin family.</text>
</comment>
<feature type="chain" id="PRO_5046843608" evidence="3">
    <location>
        <begin position="23"/>
        <end position="457"/>
    </location>
</feature>
<dbReference type="PROSITE" id="PS51551">
    <property type="entry name" value="EPHRIN_RBD_2"/>
    <property type="match status" value="1"/>
</dbReference>
<evidence type="ECO:0000259" key="4">
    <source>
        <dbReference type="PROSITE" id="PS51551"/>
    </source>
</evidence>
<dbReference type="PANTHER" id="PTHR34153:SF2">
    <property type="entry name" value="SI:CH211-262H13.3-RELATED"/>
    <property type="match status" value="1"/>
</dbReference>
<organism evidence="5 6">
    <name type="scientific">Hydra vulgaris</name>
    <name type="common">Hydra</name>
    <name type="synonym">Hydra attenuata</name>
    <dbReference type="NCBI Taxonomy" id="6087"/>
    <lineage>
        <taxon>Eukaryota</taxon>
        <taxon>Metazoa</taxon>
        <taxon>Cnidaria</taxon>
        <taxon>Hydrozoa</taxon>
        <taxon>Hydroidolina</taxon>
        <taxon>Anthoathecata</taxon>
        <taxon>Aplanulata</taxon>
        <taxon>Hydridae</taxon>
        <taxon>Hydra</taxon>
    </lineage>
</organism>
<dbReference type="Proteomes" id="UP001652625">
    <property type="component" value="Chromosome 02"/>
</dbReference>
<dbReference type="Gene3D" id="2.60.40.420">
    <property type="entry name" value="Cupredoxins - blue copper proteins"/>
    <property type="match status" value="1"/>
</dbReference>
<dbReference type="RefSeq" id="XP_065647558.1">
    <property type="nucleotide sequence ID" value="XM_065791486.1"/>
</dbReference>
<dbReference type="PANTHER" id="PTHR34153">
    <property type="entry name" value="SI:CH211-262H13.3-RELATED-RELATED"/>
    <property type="match status" value="1"/>
</dbReference>
<dbReference type="InterPro" id="IPR008972">
    <property type="entry name" value="Cupredoxin"/>
</dbReference>